<dbReference type="PANTHER" id="PTHR16189">
    <property type="entry name" value="TRANSMEMBRANE PROTEIN 104-RELATED"/>
    <property type="match status" value="1"/>
</dbReference>
<keyword evidence="10" id="KW-1185">Reference proteome</keyword>
<comment type="similarity">
    <text evidence="6">Belongs to the TMEM104 family.</text>
</comment>
<comment type="subcellular location">
    <subcellularLocation>
        <location evidence="1">Membrane</location>
        <topology evidence="1">Multi-pass membrane protein</topology>
    </subcellularLocation>
</comment>
<dbReference type="EMBL" id="CASHTH010002090">
    <property type="protein sequence ID" value="CAI8024647.1"/>
    <property type="molecule type" value="Genomic_DNA"/>
</dbReference>
<comment type="caution">
    <text evidence="9">The sequence shown here is derived from an EMBL/GenBank/DDBJ whole genome shotgun (WGS) entry which is preliminary data.</text>
</comment>
<evidence type="ECO:0000256" key="5">
    <source>
        <dbReference type="ARBA" id="ARBA00023180"/>
    </source>
</evidence>
<reference evidence="9" key="1">
    <citation type="submission" date="2023-03" db="EMBL/GenBank/DDBJ databases">
        <authorList>
            <person name="Steffen K."/>
            <person name="Cardenas P."/>
        </authorList>
    </citation>
    <scope>NUCLEOTIDE SEQUENCE</scope>
</reference>
<keyword evidence="4 7" id="KW-0472">Membrane</keyword>
<feature type="transmembrane region" description="Helical" evidence="7">
    <location>
        <begin position="516"/>
        <end position="538"/>
    </location>
</feature>
<feature type="transmembrane region" description="Helical" evidence="7">
    <location>
        <begin position="399"/>
        <end position="422"/>
    </location>
</feature>
<organism evidence="9 10">
    <name type="scientific">Geodia barretti</name>
    <name type="common">Barrett's horny sponge</name>
    <dbReference type="NCBI Taxonomy" id="519541"/>
    <lineage>
        <taxon>Eukaryota</taxon>
        <taxon>Metazoa</taxon>
        <taxon>Porifera</taxon>
        <taxon>Demospongiae</taxon>
        <taxon>Heteroscleromorpha</taxon>
        <taxon>Tetractinellida</taxon>
        <taxon>Astrophorina</taxon>
        <taxon>Geodiidae</taxon>
        <taxon>Geodia</taxon>
    </lineage>
</organism>
<evidence type="ECO:0000256" key="3">
    <source>
        <dbReference type="ARBA" id="ARBA00022989"/>
    </source>
</evidence>
<evidence type="ECO:0000256" key="1">
    <source>
        <dbReference type="ARBA" id="ARBA00004141"/>
    </source>
</evidence>
<evidence type="ECO:0000256" key="4">
    <source>
        <dbReference type="ARBA" id="ARBA00023136"/>
    </source>
</evidence>
<evidence type="ECO:0000256" key="7">
    <source>
        <dbReference type="SAM" id="Phobius"/>
    </source>
</evidence>
<feature type="domain" description="Amino acid transporter transmembrane" evidence="8">
    <location>
        <begin position="20"/>
        <end position="70"/>
    </location>
</feature>
<dbReference type="GO" id="GO:0016020">
    <property type="term" value="C:membrane"/>
    <property type="evidence" value="ECO:0007669"/>
    <property type="project" value="UniProtKB-SubCell"/>
</dbReference>
<feature type="transmembrane region" description="Helical" evidence="7">
    <location>
        <begin position="318"/>
        <end position="335"/>
    </location>
</feature>
<feature type="transmembrane region" description="Helical" evidence="7">
    <location>
        <begin position="347"/>
        <end position="366"/>
    </location>
</feature>
<evidence type="ECO:0000313" key="9">
    <source>
        <dbReference type="EMBL" id="CAI8024647.1"/>
    </source>
</evidence>
<keyword evidence="3 7" id="KW-1133">Transmembrane helix</keyword>
<dbReference type="Pfam" id="PF01490">
    <property type="entry name" value="Aa_trans"/>
    <property type="match status" value="2"/>
</dbReference>
<dbReference type="InterPro" id="IPR013057">
    <property type="entry name" value="AA_transpt_TM"/>
</dbReference>
<name>A0AA35S9C5_GEOBA</name>
<sequence length="550" mass="61609">MAGGAAGSPQEPDGQYSSVFAFAYIFNLVIGVGALALPLAFTQAGLVLGTLLIITLAFMSFLTTSYVVEAMAAANAYYILKERKERRALTRENSDIQKPALVVCNGLQRVTLYLFLEKQRHFFHLLPLGESDEYEIRKKYELGTMANMFYHPIGIVLYYVCICVYLYGDLAIYAVTIPKSMQQVLCSERKIEREVVMASSVSNATQINGYFTDVYYEPESGSGSGSGSGSSVTYETRHMCFGSTAISDTHTYYICLAVTVLLLCPWTFFNLTRSKYLQLFTTILRNVAFVLMILLAIVDMAQGHRAEPLPPPARFKGFPVLFGVSIYSFMCQHSLPGMITPMKTKKNLLWMIFSDFALILFAYLLLTLTGAFRFSNLEDIYTLNFFNSSATRVTLRVFLGYYLALFPVFTLSTNFPIISITLRENLKALFRVLLKKWRGDGEFHFVVSRIVFPLLAIIPPILIAFATRNVEALVSVTGSFPGVGVQYIIPLTLAIAGRNVIMKEFSTYDNKHKSKFSNVPVFIFVSVWTAVSFVLIIVDDALKIKDGHFI</sequence>
<evidence type="ECO:0000313" key="10">
    <source>
        <dbReference type="Proteomes" id="UP001174909"/>
    </source>
</evidence>
<feature type="transmembrane region" description="Helical" evidence="7">
    <location>
        <begin position="47"/>
        <end position="80"/>
    </location>
</feature>
<dbReference type="PANTHER" id="PTHR16189:SF0">
    <property type="entry name" value="TRANSMEMBRANE PROTEIN 104"/>
    <property type="match status" value="1"/>
</dbReference>
<dbReference type="AlphaFoldDB" id="A0AA35S9C5"/>
<feature type="domain" description="Amino acid transporter transmembrane" evidence="8">
    <location>
        <begin position="242"/>
        <end position="535"/>
    </location>
</feature>
<dbReference type="Proteomes" id="UP001174909">
    <property type="component" value="Unassembled WGS sequence"/>
</dbReference>
<evidence type="ECO:0000256" key="6">
    <source>
        <dbReference type="ARBA" id="ARBA00038166"/>
    </source>
</evidence>
<feature type="transmembrane region" description="Helical" evidence="7">
    <location>
        <begin position="472"/>
        <end position="495"/>
    </location>
</feature>
<feature type="transmembrane region" description="Helical" evidence="7">
    <location>
        <begin position="148"/>
        <end position="168"/>
    </location>
</feature>
<proteinExistence type="inferred from homology"/>
<accession>A0AA35S9C5</accession>
<keyword evidence="2 7" id="KW-0812">Transmembrane</keyword>
<evidence type="ECO:0000259" key="8">
    <source>
        <dbReference type="Pfam" id="PF01490"/>
    </source>
</evidence>
<gene>
    <name evidence="9" type="ORF">GBAR_LOCUS14313</name>
</gene>
<evidence type="ECO:0000256" key="2">
    <source>
        <dbReference type="ARBA" id="ARBA00022692"/>
    </source>
</evidence>
<keyword evidence="5" id="KW-0325">Glycoprotein</keyword>
<feature type="transmembrane region" description="Helical" evidence="7">
    <location>
        <begin position="21"/>
        <end position="41"/>
    </location>
</feature>
<feature type="transmembrane region" description="Helical" evidence="7">
    <location>
        <begin position="251"/>
        <end position="269"/>
    </location>
</feature>
<protein>
    <submittedName>
        <fullName evidence="9">Transmembrane protein 104</fullName>
    </submittedName>
</protein>
<feature type="transmembrane region" description="Helical" evidence="7">
    <location>
        <begin position="443"/>
        <end position="466"/>
    </location>
</feature>
<feature type="transmembrane region" description="Helical" evidence="7">
    <location>
        <begin position="276"/>
        <end position="298"/>
    </location>
</feature>